<protein>
    <submittedName>
        <fullName evidence="1">Uncharacterized protein</fullName>
    </submittedName>
</protein>
<evidence type="ECO:0000313" key="2">
    <source>
        <dbReference type="Proteomes" id="UP001516464"/>
    </source>
</evidence>
<accession>A0ABQ7HW79</accession>
<gene>
    <name evidence="1" type="ORF">TCON_2358</name>
</gene>
<dbReference type="Proteomes" id="UP001516464">
    <property type="component" value="Unassembled WGS sequence"/>
</dbReference>
<dbReference type="EMBL" id="SBIQ01000272">
    <property type="protein sequence ID" value="KAF7682413.1"/>
    <property type="molecule type" value="Genomic_DNA"/>
</dbReference>
<proteinExistence type="predicted"/>
<sequence length="125" mass="14504">MTKWNDTILYKANNTTNIRGCKADCSCFIDKDADKILMKQLLAPITKVNTIKKKTIKHCKTCLDKHQCFNISNFPLCYCAYKIFLDDIIDCERFSNQILLSIVKSNDKVKRKKITKTKSKGKFKE</sequence>
<organism evidence="1 2">
    <name type="scientific">Astathelohania contejeani</name>
    <dbReference type="NCBI Taxonomy" id="164912"/>
    <lineage>
        <taxon>Eukaryota</taxon>
        <taxon>Fungi</taxon>
        <taxon>Fungi incertae sedis</taxon>
        <taxon>Microsporidia</taxon>
        <taxon>Astathelohaniidae</taxon>
        <taxon>Astathelohania</taxon>
    </lineage>
</organism>
<keyword evidence="2" id="KW-1185">Reference proteome</keyword>
<name>A0ABQ7HW79_9MICR</name>
<comment type="caution">
    <text evidence="1">The sequence shown here is derived from an EMBL/GenBank/DDBJ whole genome shotgun (WGS) entry which is preliminary data.</text>
</comment>
<reference evidence="1 2" key="1">
    <citation type="submission" date="2019-01" db="EMBL/GenBank/DDBJ databases">
        <title>Genomes sequencing and comparative genomics of infectious freshwater microsporidia, Cucumispora dikerogammari and Thelohania contejeani.</title>
        <authorList>
            <person name="Cormier A."/>
            <person name="Giraud I."/>
            <person name="Wattier R."/>
            <person name="Teixeira M."/>
            <person name="Grandjean F."/>
            <person name="Rigaud T."/>
            <person name="Cordaux R."/>
        </authorList>
    </citation>
    <scope>NUCLEOTIDE SEQUENCE [LARGE SCALE GENOMIC DNA]</scope>
    <source>
        <strain evidence="1">T1</strain>
        <tissue evidence="1">Spores</tissue>
    </source>
</reference>
<evidence type="ECO:0000313" key="1">
    <source>
        <dbReference type="EMBL" id="KAF7682413.1"/>
    </source>
</evidence>